<feature type="region of interest" description="Disordered" evidence="1">
    <location>
        <begin position="1"/>
        <end position="51"/>
    </location>
</feature>
<feature type="compositionally biased region" description="Basic residues" evidence="1">
    <location>
        <begin position="20"/>
        <end position="36"/>
    </location>
</feature>
<protein>
    <submittedName>
        <fullName evidence="2">Uncharacterized protein</fullName>
    </submittedName>
</protein>
<dbReference type="AlphaFoldDB" id="A0A5N6RBA1"/>
<accession>A0A5N6RBA1</accession>
<dbReference type="EMBL" id="CM017326">
    <property type="protein sequence ID" value="KAE8076172.1"/>
    <property type="molecule type" value="Genomic_DNA"/>
</dbReference>
<organism evidence="2 3">
    <name type="scientific">Carpinus fangiana</name>
    <dbReference type="NCBI Taxonomy" id="176857"/>
    <lineage>
        <taxon>Eukaryota</taxon>
        <taxon>Viridiplantae</taxon>
        <taxon>Streptophyta</taxon>
        <taxon>Embryophyta</taxon>
        <taxon>Tracheophyta</taxon>
        <taxon>Spermatophyta</taxon>
        <taxon>Magnoliopsida</taxon>
        <taxon>eudicotyledons</taxon>
        <taxon>Gunneridae</taxon>
        <taxon>Pentapetalae</taxon>
        <taxon>rosids</taxon>
        <taxon>fabids</taxon>
        <taxon>Fagales</taxon>
        <taxon>Betulaceae</taxon>
        <taxon>Carpinus</taxon>
    </lineage>
</organism>
<dbReference type="Proteomes" id="UP000327013">
    <property type="component" value="Chromosome 6"/>
</dbReference>
<proteinExistence type="predicted"/>
<evidence type="ECO:0000256" key="1">
    <source>
        <dbReference type="SAM" id="MobiDB-lite"/>
    </source>
</evidence>
<evidence type="ECO:0000313" key="3">
    <source>
        <dbReference type="Proteomes" id="UP000327013"/>
    </source>
</evidence>
<reference evidence="2 3" key="1">
    <citation type="submission" date="2019-06" db="EMBL/GenBank/DDBJ databases">
        <title>A chromosomal-level reference genome of Carpinus fangiana (Coryloideae, Betulaceae).</title>
        <authorList>
            <person name="Yang X."/>
            <person name="Wang Z."/>
            <person name="Zhang L."/>
            <person name="Hao G."/>
            <person name="Liu J."/>
            <person name="Yang Y."/>
        </authorList>
    </citation>
    <scope>NUCLEOTIDE SEQUENCE [LARGE SCALE GENOMIC DNA]</scope>
    <source>
        <strain evidence="2">Cfa_2016G</strain>
        <tissue evidence="2">Leaf</tissue>
    </source>
</reference>
<gene>
    <name evidence="2" type="ORF">FH972_014836</name>
</gene>
<evidence type="ECO:0000313" key="2">
    <source>
        <dbReference type="EMBL" id="KAE8076172.1"/>
    </source>
</evidence>
<sequence length="79" mass="8763">MAMMVGMGRGRRKGESGMRGKGRKRRRGREGKRMRGRSGASSGRAKVKERERDLMGCSAGIPHYIAFACMATFHLCSRS</sequence>
<keyword evidence="3" id="KW-1185">Reference proteome</keyword>
<name>A0A5N6RBA1_9ROSI</name>